<dbReference type="PROSITE" id="PS51257">
    <property type="entry name" value="PROKAR_LIPOPROTEIN"/>
    <property type="match status" value="1"/>
</dbReference>
<dbReference type="AlphaFoldDB" id="A0A381ZKU6"/>
<accession>A0A381ZKU6</accession>
<dbReference type="EMBL" id="UINC01021720">
    <property type="protein sequence ID" value="SVA89870.1"/>
    <property type="molecule type" value="Genomic_DNA"/>
</dbReference>
<protein>
    <submittedName>
        <fullName evidence="2">Uncharacterized protein</fullName>
    </submittedName>
</protein>
<feature type="region of interest" description="Disordered" evidence="1">
    <location>
        <begin position="105"/>
        <end position="150"/>
    </location>
</feature>
<organism evidence="2">
    <name type="scientific">marine metagenome</name>
    <dbReference type="NCBI Taxonomy" id="408172"/>
    <lineage>
        <taxon>unclassified sequences</taxon>
        <taxon>metagenomes</taxon>
        <taxon>ecological metagenomes</taxon>
    </lineage>
</organism>
<feature type="non-terminal residue" evidence="2">
    <location>
        <position position="296"/>
    </location>
</feature>
<evidence type="ECO:0000313" key="2">
    <source>
        <dbReference type="EMBL" id="SVA89870.1"/>
    </source>
</evidence>
<sequence>MRLGSLLGIIALLTILGCGSEFSAEPITSAVATSARTPTATPIAVPTATPIAVPTATPIVVPTATPIVVPTATPLVIPTAKLDPTPVIIETIIEIVEVVSVTPTPTPLSGKSLTAPPPTSEPMSTDNTTEESPDIPQEIPAKPSTQRDRPEDKYACAINPDGYCIFSGIPHGSVLKPTTEYIVDRNGAFLFSMHEAVAVNSSGEILQARGTPAFNGDELVRHNTDGMTNDEKAFHRVMAVMFPIRNALMYDIPDMNQPKWEALVSELTLREIKDKTFTNGATPRDNYYGRQGVFDL</sequence>
<reference evidence="2" key="1">
    <citation type="submission" date="2018-05" db="EMBL/GenBank/DDBJ databases">
        <authorList>
            <person name="Lanie J.A."/>
            <person name="Ng W.-L."/>
            <person name="Kazmierczak K.M."/>
            <person name="Andrzejewski T.M."/>
            <person name="Davidsen T.M."/>
            <person name="Wayne K.J."/>
            <person name="Tettelin H."/>
            <person name="Glass J.I."/>
            <person name="Rusch D."/>
            <person name="Podicherti R."/>
            <person name="Tsui H.-C.T."/>
            <person name="Winkler M.E."/>
        </authorList>
    </citation>
    <scope>NUCLEOTIDE SEQUENCE</scope>
</reference>
<name>A0A381ZKU6_9ZZZZ</name>
<feature type="non-terminal residue" evidence="2">
    <location>
        <position position="1"/>
    </location>
</feature>
<evidence type="ECO:0000256" key="1">
    <source>
        <dbReference type="SAM" id="MobiDB-lite"/>
    </source>
</evidence>
<proteinExistence type="predicted"/>
<gene>
    <name evidence="2" type="ORF">METZ01_LOCUS142724</name>
</gene>